<gene>
    <name evidence="2" type="ordered locus">MYPE120</name>
</gene>
<dbReference type="InParanoid" id="Q8EX38"/>
<keyword evidence="3" id="KW-1185">Reference proteome</keyword>
<dbReference type="EMBL" id="BA000026">
    <property type="protein sequence ID" value="BAC43802.1"/>
    <property type="molecule type" value="Genomic_DNA"/>
</dbReference>
<accession>Q8EX38</accession>
<evidence type="ECO:0000256" key="1">
    <source>
        <dbReference type="SAM" id="Coils"/>
    </source>
</evidence>
<name>Q8EX38_MALP2</name>
<dbReference type="Proteomes" id="UP000002522">
    <property type="component" value="Chromosome"/>
</dbReference>
<dbReference type="Gene3D" id="1.20.5.170">
    <property type="match status" value="1"/>
</dbReference>
<evidence type="ECO:0000313" key="3">
    <source>
        <dbReference type="Proteomes" id="UP000002522"/>
    </source>
</evidence>
<organism evidence="2 3">
    <name type="scientific">Malacoplasma penetrans (strain HF-2)</name>
    <name type="common">Mycoplasma penetrans</name>
    <dbReference type="NCBI Taxonomy" id="272633"/>
    <lineage>
        <taxon>Bacteria</taxon>
        <taxon>Bacillati</taxon>
        <taxon>Mycoplasmatota</taxon>
        <taxon>Mycoplasmoidales</taxon>
        <taxon>Mycoplasmoidaceae</taxon>
        <taxon>Malacoplasma</taxon>
    </lineage>
</organism>
<protein>
    <submittedName>
        <fullName evidence="2">Uncharacterized protein</fullName>
    </submittedName>
</protein>
<proteinExistence type="predicted"/>
<dbReference type="RefSeq" id="WP_011076838.1">
    <property type="nucleotide sequence ID" value="NC_004432.1"/>
</dbReference>
<feature type="coiled-coil region" evidence="1">
    <location>
        <begin position="93"/>
        <end position="134"/>
    </location>
</feature>
<keyword evidence="1" id="KW-0175">Coiled coil</keyword>
<reference evidence="2 3" key="1">
    <citation type="journal article" date="2002" name="Nucleic Acids Res.">
        <title>The complete genomic sequence of Mycoplasma penetrans, an intracellular bacterial pathogen in humans.</title>
        <authorList>
            <person name="Sasaki Y."/>
            <person name="Ishikawa J."/>
            <person name="Yamashita A."/>
            <person name="Oshima K."/>
            <person name="Kenri T."/>
            <person name="Furuya K."/>
            <person name="Yoshino C."/>
            <person name="Horino A."/>
            <person name="Shiba T."/>
            <person name="Sasaki T."/>
            <person name="Hattori M."/>
        </authorList>
    </citation>
    <scope>NUCLEOTIDE SEQUENCE [LARGE SCALE GENOMIC DNA]</scope>
    <source>
        <strain evidence="2 3">HF-2</strain>
    </source>
</reference>
<dbReference type="KEGG" id="mpe:MYPE120"/>
<sequence>MKENKNIKNNKNKPFKGKYSEKEFIEMIKGCKFIDVDNFFISLSSYEDQKTGDIIETSVFEGNMKASKTKKYQKPKDPKDPIWEVLGKILDKLEVIESDIRILKEDVTVLKEDVAVLKEDVAVLKEDVAVLKEDMSKIKRCPTITRELAQLN</sequence>
<dbReference type="AlphaFoldDB" id="Q8EX38"/>
<dbReference type="HOGENOM" id="CLU_128157_0_0_14"/>
<evidence type="ECO:0000313" key="2">
    <source>
        <dbReference type="EMBL" id="BAC43802.1"/>
    </source>
</evidence>